<feature type="domain" description="Protein-glutamine gamma-glutamyltransferase-like C-terminal" evidence="3">
    <location>
        <begin position="239"/>
        <end position="309"/>
    </location>
</feature>
<dbReference type="EMBL" id="CP092427">
    <property type="protein sequence ID" value="ULP37054.1"/>
    <property type="molecule type" value="Genomic_DNA"/>
</dbReference>
<feature type="region of interest" description="Disordered" evidence="1">
    <location>
        <begin position="190"/>
        <end position="214"/>
    </location>
</feature>
<feature type="transmembrane region" description="Helical" evidence="2">
    <location>
        <begin position="16"/>
        <end position="38"/>
    </location>
</feature>
<evidence type="ECO:0000313" key="5">
    <source>
        <dbReference type="Proteomes" id="UP001055159"/>
    </source>
</evidence>
<evidence type="ECO:0000256" key="1">
    <source>
        <dbReference type="SAM" id="MobiDB-lite"/>
    </source>
</evidence>
<sequence>MEAGEGWARMPGGDKAVIRTVGVLVLTLLAAIALRGYLPGAPPPAEPAATDSDGTGSLVAVVVMLAVSLTALAVSLVTHQRSPRPPRAAGELPRRRGGEPRTIPWRLLLIAAAALLAWLLVITLLMRWLSPVDVGTAPAEPTTRPDPATANPTPPEPDSSGGSDVFGLLMGTAVVLLLLSVLATVTRRRRSPAPAPLPVDDAPANPPSPRGPDLARAAELGLAEVGDRSRDPREAIIACYLAMEQELEKSPGTVPQASDTPSEVLARAVARRAVHAGSATQLVDLFEEARFSPHVMTEEHRAEAVHALQVVQRALQDVS</sequence>
<organism evidence="4 5">
    <name type="scientific">Mycolicibacterium rufum</name>
    <dbReference type="NCBI Taxonomy" id="318424"/>
    <lineage>
        <taxon>Bacteria</taxon>
        <taxon>Bacillati</taxon>
        <taxon>Actinomycetota</taxon>
        <taxon>Actinomycetes</taxon>
        <taxon>Mycobacteriales</taxon>
        <taxon>Mycobacteriaceae</taxon>
        <taxon>Mycolicibacterium</taxon>
    </lineage>
</organism>
<name>A0ABY3UEX1_9MYCO</name>
<feature type="transmembrane region" description="Helical" evidence="2">
    <location>
        <begin position="165"/>
        <end position="185"/>
    </location>
</feature>
<keyword evidence="2" id="KW-1133">Transmembrane helix</keyword>
<evidence type="ECO:0000256" key="2">
    <source>
        <dbReference type="SAM" id="Phobius"/>
    </source>
</evidence>
<feature type="region of interest" description="Disordered" evidence="1">
    <location>
        <begin position="137"/>
        <end position="164"/>
    </location>
</feature>
<dbReference type="Pfam" id="PF13559">
    <property type="entry name" value="DUF4129"/>
    <property type="match status" value="1"/>
</dbReference>
<accession>A0ABY3UEX1</accession>
<protein>
    <submittedName>
        <fullName evidence="4">DUF4129 domain-containing protein</fullName>
    </submittedName>
</protein>
<dbReference type="Proteomes" id="UP001055159">
    <property type="component" value="Chromosome"/>
</dbReference>
<feature type="transmembrane region" description="Helical" evidence="2">
    <location>
        <begin position="103"/>
        <end position="126"/>
    </location>
</feature>
<keyword evidence="2" id="KW-0812">Transmembrane</keyword>
<evidence type="ECO:0000259" key="3">
    <source>
        <dbReference type="Pfam" id="PF13559"/>
    </source>
</evidence>
<dbReference type="InterPro" id="IPR025403">
    <property type="entry name" value="TgpA-like_C"/>
</dbReference>
<reference evidence="4" key="1">
    <citation type="submission" date="2022-08" db="EMBL/GenBank/DDBJ databases">
        <title>Whole genome sequencing of non-tuberculosis mycobacteria type-strains.</title>
        <authorList>
            <person name="Igarashi Y."/>
            <person name="Osugi A."/>
            <person name="Mitarai S."/>
        </authorList>
    </citation>
    <scope>NUCLEOTIDE SEQUENCE</scope>
    <source>
        <strain evidence="4">JCM 16372</strain>
    </source>
</reference>
<keyword evidence="5" id="KW-1185">Reference proteome</keyword>
<proteinExistence type="predicted"/>
<gene>
    <name evidence="4" type="ORF">MJO55_00925</name>
</gene>
<keyword evidence="2" id="KW-0472">Membrane</keyword>
<feature type="transmembrane region" description="Helical" evidence="2">
    <location>
        <begin position="58"/>
        <end position="77"/>
    </location>
</feature>
<evidence type="ECO:0000313" key="4">
    <source>
        <dbReference type="EMBL" id="ULP37054.1"/>
    </source>
</evidence>
<dbReference type="RefSeq" id="WP_239735606.1">
    <property type="nucleotide sequence ID" value="NZ_CP092427.2"/>
</dbReference>